<dbReference type="GO" id="GO:0015067">
    <property type="term" value="F:amidinotransferase activity"/>
    <property type="evidence" value="ECO:0007669"/>
    <property type="project" value="InterPro"/>
</dbReference>
<dbReference type="EMBL" id="VZUS01000004">
    <property type="protein sequence ID" value="KAB1185391.1"/>
    <property type="molecule type" value="Genomic_DNA"/>
</dbReference>
<accession>A0A643JYI6</accession>
<dbReference type="RefSeq" id="WP_151139562.1">
    <property type="nucleotide sequence ID" value="NZ_VZUS01000004.1"/>
</dbReference>
<proteinExistence type="inferred from homology"/>
<dbReference type="Pfam" id="PF19420">
    <property type="entry name" value="DDAH_eukar"/>
    <property type="match status" value="1"/>
</dbReference>
<dbReference type="AlphaFoldDB" id="A0A643JYI6"/>
<dbReference type="Gene3D" id="3.75.10.10">
    <property type="entry name" value="L-arginine/glycine Amidinotransferase, Chain A"/>
    <property type="match status" value="1"/>
</dbReference>
<dbReference type="InterPro" id="IPR033195">
    <property type="entry name" value="AmidinoTrfase"/>
</dbReference>
<comment type="similarity">
    <text evidence="1">Belongs to the amidinotransferase family.</text>
</comment>
<protein>
    <recommendedName>
        <fullName evidence="4">Amidinotransferase</fullName>
    </recommendedName>
</protein>
<evidence type="ECO:0000256" key="2">
    <source>
        <dbReference type="ARBA" id="ARBA00022679"/>
    </source>
</evidence>
<dbReference type="PANTHER" id="PTHR10488">
    <property type="entry name" value="GLYCINE AMIDINOTRANSFERASE, MITOCHONDRIAL"/>
    <property type="match status" value="1"/>
</dbReference>
<evidence type="ECO:0000256" key="1">
    <source>
        <dbReference type="ARBA" id="ARBA00006943"/>
    </source>
</evidence>
<dbReference type="PANTHER" id="PTHR10488:SF1">
    <property type="entry name" value="GLYCINE AMIDINOTRANSFERASE, MITOCHONDRIAL"/>
    <property type="match status" value="1"/>
</dbReference>
<dbReference type="SUPFAM" id="SSF55909">
    <property type="entry name" value="Pentein"/>
    <property type="match status" value="1"/>
</dbReference>
<gene>
    <name evidence="3" type="ORF">Hfx1149_15155</name>
</gene>
<reference evidence="3" key="1">
    <citation type="submission" date="2019-09" db="EMBL/GenBank/DDBJ databases">
        <title>Genomic analysis of Haloferax sp. CBA1149.</title>
        <authorList>
            <person name="Roh S.W."/>
        </authorList>
    </citation>
    <scope>NUCLEOTIDE SEQUENCE</scope>
    <source>
        <strain evidence="3">CBA1149</strain>
    </source>
</reference>
<name>A0A643JYI6_9EURY</name>
<sequence length="276" mass="30819">MEAECQALIEIFDRFDVTVYRTEELTDEMVAANFGEKWLVNGYMTSYSRDPIFVVGDNVIELAPGAPNRRAELLAYRKLLYDRVEPTSAKWVQMPMADARNLTDPEYTKETHAALEGGDLLVLGKTVLVGTSLNPKVGSSALGFEWLRDLLEPQGYTVERVRIGEEFLHLDVVLSVPRDGVAILCPDAFVDGIPSYFDGWDLIEVTKDQAQFLACNGMPLDPDNYILGYNDVEDGSTVQEGLEEHGITVHRIAYENHTEDGGSIRCTCHPLVRELS</sequence>
<evidence type="ECO:0008006" key="4">
    <source>
        <dbReference type="Google" id="ProtNLM"/>
    </source>
</evidence>
<keyword evidence="2" id="KW-0808">Transferase</keyword>
<evidence type="ECO:0000313" key="3">
    <source>
        <dbReference type="EMBL" id="KAB1185391.1"/>
    </source>
</evidence>
<comment type="caution">
    <text evidence="3">The sequence shown here is derived from an EMBL/GenBank/DDBJ whole genome shotgun (WGS) entry which is preliminary data.</text>
</comment>
<organism evidence="3">
    <name type="scientific">Haloferax sp. CBA1149</name>
    <dbReference type="NCBI Taxonomy" id="2650753"/>
    <lineage>
        <taxon>Archaea</taxon>
        <taxon>Methanobacteriati</taxon>
        <taxon>Methanobacteriota</taxon>
        <taxon>Stenosarchaea group</taxon>
        <taxon>Halobacteria</taxon>
        <taxon>Halobacteriales</taxon>
        <taxon>Haloferacaceae</taxon>
        <taxon>Haloferax</taxon>
    </lineage>
</organism>